<protein>
    <submittedName>
        <fullName evidence="4">Hemolysin-type calcium-binding protein</fullName>
    </submittedName>
</protein>
<dbReference type="InterPro" id="IPR011049">
    <property type="entry name" value="Serralysin-like_metalloprot_C"/>
</dbReference>
<dbReference type="GO" id="GO:0005509">
    <property type="term" value="F:calcium ion binding"/>
    <property type="evidence" value="ECO:0007669"/>
    <property type="project" value="InterPro"/>
</dbReference>
<dbReference type="GO" id="GO:0005576">
    <property type="term" value="C:extracellular region"/>
    <property type="evidence" value="ECO:0007669"/>
    <property type="project" value="UniProtKB-SubCell"/>
</dbReference>
<reference evidence="4 5" key="1">
    <citation type="submission" date="2017-09" db="EMBL/GenBank/DDBJ databases">
        <title>The Catabolism of 3,6-Dichlorosalicylic acid is Initiated by the Cytochrome P450 Monooxygenase DsmABC in Rhizorhabdus dicambivorans Ndbn-20.</title>
        <authorList>
            <person name="Na L."/>
        </authorList>
    </citation>
    <scope>NUCLEOTIDE SEQUENCE [LARGE SCALE GENOMIC DNA]</scope>
    <source>
        <strain evidence="4 5">Ndbn-20m</strain>
    </source>
</reference>
<accession>A0A2A4FZ79</accession>
<dbReference type="RefSeq" id="WP_066962093.1">
    <property type="nucleotide sequence ID" value="NZ_CP023449.1"/>
</dbReference>
<dbReference type="Gene3D" id="2.150.10.10">
    <property type="entry name" value="Serralysin-like metalloprotease, C-terminal"/>
    <property type="match status" value="3"/>
</dbReference>
<evidence type="ECO:0000256" key="3">
    <source>
        <dbReference type="SAM" id="MobiDB-lite"/>
    </source>
</evidence>
<comment type="caution">
    <text evidence="4">The sequence shown here is derived from an EMBL/GenBank/DDBJ whole genome shotgun (WGS) entry which is preliminary data.</text>
</comment>
<dbReference type="KEGG" id="rdi:CMV14_17135"/>
<dbReference type="SUPFAM" id="SSF51120">
    <property type="entry name" value="beta-Roll"/>
    <property type="match status" value="2"/>
</dbReference>
<dbReference type="InterPro" id="IPR018511">
    <property type="entry name" value="Hemolysin-typ_Ca-bd_CS"/>
</dbReference>
<dbReference type="PROSITE" id="PS00330">
    <property type="entry name" value="HEMOLYSIN_CALCIUM"/>
    <property type="match status" value="3"/>
</dbReference>
<evidence type="ECO:0000313" key="5">
    <source>
        <dbReference type="Proteomes" id="UP000218934"/>
    </source>
</evidence>
<feature type="region of interest" description="Disordered" evidence="3">
    <location>
        <begin position="151"/>
        <end position="239"/>
    </location>
</feature>
<dbReference type="Pfam" id="PF00353">
    <property type="entry name" value="HemolysinCabind"/>
    <property type="match status" value="3"/>
</dbReference>
<gene>
    <name evidence="4" type="ORF">COO09_06920</name>
</gene>
<keyword evidence="2" id="KW-0964">Secreted</keyword>
<evidence type="ECO:0000256" key="2">
    <source>
        <dbReference type="ARBA" id="ARBA00022525"/>
    </source>
</evidence>
<dbReference type="Proteomes" id="UP000218934">
    <property type="component" value="Unassembled WGS sequence"/>
</dbReference>
<dbReference type="InterPro" id="IPR001343">
    <property type="entry name" value="Hemolysn_Ca-bd"/>
</dbReference>
<comment type="subcellular location">
    <subcellularLocation>
        <location evidence="1">Secreted</location>
    </subcellularLocation>
</comment>
<dbReference type="InterPro" id="IPR050557">
    <property type="entry name" value="RTX_toxin/Mannuronan_C5-epim"/>
</dbReference>
<feature type="compositionally biased region" description="Low complexity" evidence="3">
    <location>
        <begin position="210"/>
        <end position="228"/>
    </location>
</feature>
<keyword evidence="5" id="KW-1185">Reference proteome</keyword>
<dbReference type="PRINTS" id="PR00313">
    <property type="entry name" value="CABNDNGRPT"/>
</dbReference>
<dbReference type="OrthoDB" id="5469761at2"/>
<dbReference type="AlphaFoldDB" id="A0A2A4FZ79"/>
<evidence type="ECO:0000256" key="1">
    <source>
        <dbReference type="ARBA" id="ARBA00004613"/>
    </source>
</evidence>
<dbReference type="PANTHER" id="PTHR38340">
    <property type="entry name" value="S-LAYER PROTEIN"/>
    <property type="match status" value="1"/>
</dbReference>
<dbReference type="PANTHER" id="PTHR38340:SF1">
    <property type="entry name" value="S-LAYER PROTEIN"/>
    <property type="match status" value="1"/>
</dbReference>
<dbReference type="EMBL" id="NWUF01000005">
    <property type="protein sequence ID" value="PCE43028.1"/>
    <property type="molecule type" value="Genomic_DNA"/>
</dbReference>
<evidence type="ECO:0000313" key="4">
    <source>
        <dbReference type="EMBL" id="PCE43028.1"/>
    </source>
</evidence>
<proteinExistence type="predicted"/>
<organism evidence="4 5">
    <name type="scientific">Rhizorhabdus dicambivorans</name>
    <dbReference type="NCBI Taxonomy" id="1850238"/>
    <lineage>
        <taxon>Bacteria</taxon>
        <taxon>Pseudomonadati</taxon>
        <taxon>Pseudomonadota</taxon>
        <taxon>Alphaproteobacteria</taxon>
        <taxon>Sphingomonadales</taxon>
        <taxon>Sphingomonadaceae</taxon>
        <taxon>Rhizorhabdus</taxon>
    </lineage>
</organism>
<sequence length="369" mass="37059">MAQVSGGTVAAIRMDQIDVSDLIQGDPIENSSITLSFDKGHGNILTLRGVSFTYDDFDRLDGGQLFLLDLSAGGETLLNVTGLTTLASRFTKLAREDNDAGALGVAFGGDDMMQGTGFDDFLNGFGGHDNLYGGAGADTLQGGAGNDHIYGRSAEGGVDGDDRILGEDGNDYLQGNAGNDTLDGGAGVDRIQGGQGNDSASGGAGNDSINGNLGNDTLDGGDGNDLLRGGQGNDSLSGGIGNDTLSGDLGVDTLRGGSGADRFVFTSGTALFAGAGPDVVSDFANGSDKFDLGFRVAAVLSAGRQGSVASAADTAQTLLDNRAGLGEVAALTIGSDTYLFYSSTGGATVDSAVRVIATNATSIDLNDFV</sequence>
<name>A0A2A4FZ79_9SPHN</name>